<keyword evidence="1" id="KW-0812">Transmembrane</keyword>
<comment type="caution">
    <text evidence="2">The sequence shown here is derived from an EMBL/GenBank/DDBJ whole genome shotgun (WGS) entry which is preliminary data.</text>
</comment>
<evidence type="ECO:0000313" key="3">
    <source>
        <dbReference type="Proteomes" id="UP000077701"/>
    </source>
</evidence>
<evidence type="ECO:0000256" key="1">
    <source>
        <dbReference type="SAM" id="Phobius"/>
    </source>
</evidence>
<keyword evidence="1" id="KW-1133">Transmembrane helix</keyword>
<name>A0A161LN51_9ACTN</name>
<reference evidence="2 3" key="1">
    <citation type="journal article" date="2016" name="Genome Announc.">
        <title>Draft Genome Sequence of Planomonospora sphaerica JCM9374, a Rare Actinomycete.</title>
        <authorList>
            <person name="Dohra H."/>
            <person name="Suzuki T."/>
            <person name="Inoue Y."/>
            <person name="Kodani S."/>
        </authorList>
    </citation>
    <scope>NUCLEOTIDE SEQUENCE [LARGE SCALE GENOMIC DNA]</scope>
    <source>
        <strain evidence="2 3">JCM 9374</strain>
    </source>
</reference>
<accession>A0A161LN51</accession>
<organism evidence="2 3">
    <name type="scientific">Planomonospora sphaerica</name>
    <dbReference type="NCBI Taxonomy" id="161355"/>
    <lineage>
        <taxon>Bacteria</taxon>
        <taxon>Bacillati</taxon>
        <taxon>Actinomycetota</taxon>
        <taxon>Actinomycetes</taxon>
        <taxon>Streptosporangiales</taxon>
        <taxon>Streptosporangiaceae</taxon>
        <taxon>Planomonospora</taxon>
    </lineage>
</organism>
<feature type="transmembrane region" description="Helical" evidence="1">
    <location>
        <begin position="12"/>
        <end position="34"/>
    </location>
</feature>
<dbReference type="Proteomes" id="UP000077701">
    <property type="component" value="Unassembled WGS sequence"/>
</dbReference>
<reference evidence="3" key="2">
    <citation type="submission" date="2016-04" db="EMBL/GenBank/DDBJ databases">
        <title>Planomonospora sphaerica JCM9374 whole genome shotgun sequence.</title>
        <authorList>
            <person name="Suzuki T."/>
            <person name="Dohra H."/>
            <person name="Kodani S."/>
        </authorList>
    </citation>
    <scope>NUCLEOTIDE SEQUENCE [LARGE SCALE GENOMIC DNA]</scope>
    <source>
        <strain evidence="3">JCM 9374</strain>
    </source>
</reference>
<evidence type="ECO:0000313" key="2">
    <source>
        <dbReference type="EMBL" id="GAT70747.1"/>
    </source>
</evidence>
<feature type="transmembrane region" description="Helical" evidence="1">
    <location>
        <begin position="278"/>
        <end position="295"/>
    </location>
</feature>
<dbReference type="AlphaFoldDB" id="A0A161LN51"/>
<dbReference type="EMBL" id="BDCX01000019">
    <property type="protein sequence ID" value="GAT70747.1"/>
    <property type="molecule type" value="Genomic_DNA"/>
</dbReference>
<feature type="transmembrane region" description="Helical" evidence="1">
    <location>
        <begin position="154"/>
        <end position="182"/>
    </location>
</feature>
<feature type="transmembrane region" description="Helical" evidence="1">
    <location>
        <begin position="250"/>
        <end position="269"/>
    </location>
</feature>
<feature type="transmembrane region" description="Helical" evidence="1">
    <location>
        <begin position="203"/>
        <end position="230"/>
    </location>
</feature>
<dbReference type="STRING" id="161355.PS9374_06433"/>
<keyword evidence="3" id="KW-1185">Reference proteome</keyword>
<feature type="transmembrane region" description="Helical" evidence="1">
    <location>
        <begin position="69"/>
        <end position="87"/>
    </location>
</feature>
<sequence length="357" mass="37904">MQAVPRRIGIAIALILFPVPAGAVMMLITLLAYAQSPLTLSKYHGSQEISAAMWRSAASQADADVRHRLLGLGTFAAVAAVAFGMTAWKVRRGARRPTLLLAVATGLTAVYVAALWPVFLSQSSTVRILTDGGEPLYSIGAHLDQPDWYGPLRAVLLAAGTVAQLQGLVLLTGGHGVSWLARHRKQPGEQGSPPLWASPPRQAAVLMLLTPVLLLIYAAVKYAGCLAGLISEHGHSDLLPDVFILDMRAYVKYLAVPAVPVVVGGLILLRGRRHARSWAGFTAGILGLPYTAALLESALHVSDTSAFHNYVATTVLTPWWNDRAISTAGIAVLLLHLASLALLFRTPRLRIGGGPGP</sequence>
<protein>
    <submittedName>
        <fullName evidence="2">Uncharacterized protein</fullName>
    </submittedName>
</protein>
<feature type="transmembrane region" description="Helical" evidence="1">
    <location>
        <begin position="324"/>
        <end position="344"/>
    </location>
</feature>
<proteinExistence type="predicted"/>
<gene>
    <name evidence="2" type="ORF">PS9374_06433</name>
</gene>
<feature type="transmembrane region" description="Helical" evidence="1">
    <location>
        <begin position="99"/>
        <end position="119"/>
    </location>
</feature>
<keyword evidence="1" id="KW-0472">Membrane</keyword>